<keyword evidence="5" id="KW-0238">DNA-binding</keyword>
<keyword evidence="2" id="KW-0863">Zinc-finger</keyword>
<dbReference type="PANTHER" id="PTHR31089:SF22">
    <property type="entry name" value="CYCLIC DOF FACTOR 4"/>
    <property type="match status" value="1"/>
</dbReference>
<dbReference type="InterPro" id="IPR003851">
    <property type="entry name" value="Znf_Dof"/>
</dbReference>
<feature type="region of interest" description="Disordered" evidence="8">
    <location>
        <begin position="271"/>
        <end position="348"/>
    </location>
</feature>
<gene>
    <name evidence="11" type="primary">LOC112291320</name>
    <name evidence="10" type="ORF">PHYPA_018975</name>
</gene>
<dbReference type="OrthoDB" id="1927254at2759"/>
<keyword evidence="7" id="KW-0539">Nucleus</keyword>
<dbReference type="Proteomes" id="UP000006727">
    <property type="component" value="Chromosome 14"/>
</dbReference>
<dbReference type="AlphaFoldDB" id="A0A2K1JJ50"/>
<dbReference type="Gramene" id="Pp3c14_24190V3.3">
    <property type="protein sequence ID" value="PAC:32961813.CDS.1"/>
    <property type="gene ID" value="Pp3c14_24190"/>
</dbReference>
<dbReference type="GO" id="GO:0003700">
    <property type="term" value="F:DNA-binding transcription factor activity"/>
    <property type="evidence" value="ECO:0000318"/>
    <property type="project" value="GO_Central"/>
</dbReference>
<dbReference type="PROSITE" id="PS01361">
    <property type="entry name" value="ZF_DOF_1"/>
    <property type="match status" value="1"/>
</dbReference>
<feature type="domain" description="Dof-type" evidence="9">
    <location>
        <begin position="57"/>
        <end position="111"/>
    </location>
</feature>
<evidence type="ECO:0000313" key="10">
    <source>
        <dbReference type="EMBL" id="PNR41572.1"/>
    </source>
</evidence>
<dbReference type="GeneID" id="112291320"/>
<reference evidence="11" key="3">
    <citation type="submission" date="2020-12" db="UniProtKB">
        <authorList>
            <consortium name="EnsemblPlants"/>
        </authorList>
    </citation>
    <scope>IDENTIFICATION</scope>
</reference>
<keyword evidence="6" id="KW-0804">Transcription</keyword>
<dbReference type="Gramene" id="Pp3c14_24190V3.2">
    <property type="protein sequence ID" value="PAC:32961812.CDS.1"/>
    <property type="gene ID" value="Pp3c14_24190"/>
</dbReference>
<dbReference type="RefSeq" id="XP_024394292.1">
    <property type="nucleotide sequence ID" value="XM_024538524.2"/>
</dbReference>
<evidence type="ECO:0000313" key="12">
    <source>
        <dbReference type="Proteomes" id="UP000006727"/>
    </source>
</evidence>
<dbReference type="EnsemblPlants" id="Pp3c14_24190V3.2">
    <property type="protein sequence ID" value="PAC:32961812.CDS.1"/>
    <property type="gene ID" value="Pp3c14_24190"/>
</dbReference>
<dbReference type="PaxDb" id="3218-PP1S69_113V6.1"/>
<feature type="compositionally biased region" description="Low complexity" evidence="8">
    <location>
        <begin position="32"/>
        <end position="43"/>
    </location>
</feature>
<dbReference type="Pfam" id="PF02701">
    <property type="entry name" value="Zn_ribbon_Dof"/>
    <property type="match status" value="1"/>
</dbReference>
<dbReference type="GO" id="GO:0003677">
    <property type="term" value="F:DNA binding"/>
    <property type="evidence" value="ECO:0000318"/>
    <property type="project" value="GO_Central"/>
</dbReference>
<dbReference type="GO" id="GO:0008270">
    <property type="term" value="F:zinc ion binding"/>
    <property type="evidence" value="ECO:0007669"/>
    <property type="project" value="UniProtKB-KW"/>
</dbReference>
<dbReference type="EnsemblPlants" id="Pp3c14_24190V3.3">
    <property type="protein sequence ID" value="PAC:32961813.CDS.1"/>
    <property type="gene ID" value="Pp3c14_24190"/>
</dbReference>
<evidence type="ECO:0000256" key="7">
    <source>
        <dbReference type="ARBA" id="ARBA00023242"/>
    </source>
</evidence>
<feature type="compositionally biased region" description="Polar residues" evidence="8">
    <location>
        <begin position="1"/>
        <end position="11"/>
    </location>
</feature>
<reference evidence="10 12" key="1">
    <citation type="journal article" date="2008" name="Science">
        <title>The Physcomitrella genome reveals evolutionary insights into the conquest of land by plants.</title>
        <authorList>
            <person name="Rensing S."/>
            <person name="Lang D."/>
            <person name="Zimmer A."/>
            <person name="Terry A."/>
            <person name="Salamov A."/>
            <person name="Shapiro H."/>
            <person name="Nishiyama T."/>
            <person name="Perroud P.-F."/>
            <person name="Lindquist E."/>
            <person name="Kamisugi Y."/>
            <person name="Tanahashi T."/>
            <person name="Sakakibara K."/>
            <person name="Fujita T."/>
            <person name="Oishi K."/>
            <person name="Shin-I T."/>
            <person name="Kuroki Y."/>
            <person name="Toyoda A."/>
            <person name="Suzuki Y."/>
            <person name="Hashimoto A."/>
            <person name="Yamaguchi K."/>
            <person name="Sugano A."/>
            <person name="Kohara Y."/>
            <person name="Fujiyama A."/>
            <person name="Anterola A."/>
            <person name="Aoki S."/>
            <person name="Ashton N."/>
            <person name="Barbazuk W.B."/>
            <person name="Barker E."/>
            <person name="Bennetzen J."/>
            <person name="Bezanilla M."/>
            <person name="Blankenship R."/>
            <person name="Cho S.H."/>
            <person name="Dutcher S."/>
            <person name="Estelle M."/>
            <person name="Fawcett J.A."/>
            <person name="Gundlach H."/>
            <person name="Hanada K."/>
            <person name="Heyl A."/>
            <person name="Hicks K.A."/>
            <person name="Hugh J."/>
            <person name="Lohr M."/>
            <person name="Mayer K."/>
            <person name="Melkozernov A."/>
            <person name="Murata T."/>
            <person name="Nelson D."/>
            <person name="Pils B."/>
            <person name="Prigge M."/>
            <person name="Reiss B."/>
            <person name="Renner T."/>
            <person name="Rombauts S."/>
            <person name="Rushton P."/>
            <person name="Sanderfoot A."/>
            <person name="Schween G."/>
            <person name="Shiu S.-H."/>
            <person name="Stueber K."/>
            <person name="Theodoulou F.L."/>
            <person name="Tu H."/>
            <person name="Van de Peer Y."/>
            <person name="Verrier P.J."/>
            <person name="Waters E."/>
            <person name="Wood A."/>
            <person name="Yang L."/>
            <person name="Cove D."/>
            <person name="Cuming A."/>
            <person name="Hasebe M."/>
            <person name="Lucas S."/>
            <person name="Mishler D.B."/>
            <person name="Reski R."/>
            <person name="Grigoriev I."/>
            <person name="Quatrano R.S."/>
            <person name="Boore J.L."/>
        </authorList>
    </citation>
    <scope>NUCLEOTIDE SEQUENCE [LARGE SCALE GENOMIC DNA]</scope>
    <source>
        <strain evidence="11 12">cv. Gransden 2004</strain>
    </source>
</reference>
<keyword evidence="12" id="KW-1185">Reference proteome</keyword>
<dbReference type="InterPro" id="IPR045174">
    <property type="entry name" value="Dof"/>
</dbReference>
<accession>A0A2K1JJ50</accession>
<evidence type="ECO:0000259" key="9">
    <source>
        <dbReference type="PROSITE" id="PS50884"/>
    </source>
</evidence>
<feature type="compositionally biased region" description="Polar residues" evidence="8">
    <location>
        <begin position="295"/>
        <end position="337"/>
    </location>
</feature>
<name>A0A2K1JJ50_PHYPA</name>
<dbReference type="PANTHER" id="PTHR31089">
    <property type="entry name" value="CYCLIC DOF FACTOR 2"/>
    <property type="match status" value="1"/>
</dbReference>
<evidence type="ECO:0000256" key="1">
    <source>
        <dbReference type="ARBA" id="ARBA00022723"/>
    </source>
</evidence>
<evidence type="ECO:0000256" key="5">
    <source>
        <dbReference type="ARBA" id="ARBA00023125"/>
    </source>
</evidence>
<feature type="region of interest" description="Disordered" evidence="8">
    <location>
        <begin position="1"/>
        <end position="52"/>
    </location>
</feature>
<proteinExistence type="predicted"/>
<dbReference type="EnsemblPlants" id="Pp3c14_24190V3.1">
    <property type="protein sequence ID" value="PAC:32961811.CDS.1"/>
    <property type="gene ID" value="Pp3c14_24190"/>
</dbReference>
<keyword evidence="4" id="KW-0805">Transcription regulation</keyword>
<dbReference type="Gramene" id="Pp3c14_24190V3.1">
    <property type="protein sequence ID" value="PAC:32961811.CDS.1"/>
    <property type="gene ID" value="Pp3c14_24190"/>
</dbReference>
<evidence type="ECO:0000256" key="2">
    <source>
        <dbReference type="ARBA" id="ARBA00022771"/>
    </source>
</evidence>
<evidence type="ECO:0000313" key="11">
    <source>
        <dbReference type="EnsemblPlants" id="PAC:32961811.CDS.1"/>
    </source>
</evidence>
<organism evidence="10">
    <name type="scientific">Physcomitrium patens</name>
    <name type="common">Spreading-leaved earth moss</name>
    <name type="synonym">Physcomitrella patens</name>
    <dbReference type="NCBI Taxonomy" id="3218"/>
    <lineage>
        <taxon>Eukaryota</taxon>
        <taxon>Viridiplantae</taxon>
        <taxon>Streptophyta</taxon>
        <taxon>Embryophyta</taxon>
        <taxon>Bryophyta</taxon>
        <taxon>Bryophytina</taxon>
        <taxon>Bryopsida</taxon>
        <taxon>Funariidae</taxon>
        <taxon>Funariales</taxon>
        <taxon>Funariaceae</taxon>
        <taxon>Physcomitrium</taxon>
    </lineage>
</organism>
<keyword evidence="1" id="KW-0479">Metal-binding</keyword>
<dbReference type="EMBL" id="ABEU02000014">
    <property type="protein sequence ID" value="PNR41572.1"/>
    <property type="molecule type" value="Genomic_DNA"/>
</dbReference>
<evidence type="ECO:0000256" key="6">
    <source>
        <dbReference type="ARBA" id="ARBA00023163"/>
    </source>
</evidence>
<feature type="compositionally biased region" description="Polar residues" evidence="8">
    <location>
        <begin position="271"/>
        <end position="280"/>
    </location>
</feature>
<evidence type="ECO:0000256" key="8">
    <source>
        <dbReference type="SAM" id="MobiDB-lite"/>
    </source>
</evidence>
<evidence type="ECO:0000256" key="3">
    <source>
        <dbReference type="ARBA" id="ARBA00022833"/>
    </source>
</evidence>
<evidence type="ECO:0000256" key="4">
    <source>
        <dbReference type="ARBA" id="ARBA00023015"/>
    </source>
</evidence>
<keyword evidence="3" id="KW-0862">Zinc</keyword>
<dbReference type="KEGG" id="ppp:112291320"/>
<protein>
    <recommendedName>
        <fullName evidence="9">Dof-type domain-containing protein</fullName>
    </recommendedName>
</protein>
<dbReference type="PROSITE" id="PS50884">
    <property type="entry name" value="ZF_DOF_2"/>
    <property type="match status" value="1"/>
</dbReference>
<reference evidence="10 12" key="2">
    <citation type="journal article" date="2018" name="Plant J.">
        <title>The Physcomitrella patens chromosome-scale assembly reveals moss genome structure and evolution.</title>
        <authorList>
            <person name="Lang D."/>
            <person name="Ullrich K.K."/>
            <person name="Murat F."/>
            <person name="Fuchs J."/>
            <person name="Jenkins J."/>
            <person name="Haas F.B."/>
            <person name="Piednoel M."/>
            <person name="Gundlach H."/>
            <person name="Van Bel M."/>
            <person name="Meyberg R."/>
            <person name="Vives C."/>
            <person name="Morata J."/>
            <person name="Symeonidi A."/>
            <person name="Hiss M."/>
            <person name="Muchero W."/>
            <person name="Kamisugi Y."/>
            <person name="Saleh O."/>
            <person name="Blanc G."/>
            <person name="Decker E.L."/>
            <person name="van Gessel N."/>
            <person name="Grimwood J."/>
            <person name="Hayes R.D."/>
            <person name="Graham S.W."/>
            <person name="Gunter L.E."/>
            <person name="McDaniel S.F."/>
            <person name="Hoernstein S.N.W."/>
            <person name="Larsson A."/>
            <person name="Li F.W."/>
            <person name="Perroud P.F."/>
            <person name="Phillips J."/>
            <person name="Ranjan P."/>
            <person name="Rokshar D.S."/>
            <person name="Rothfels C.J."/>
            <person name="Schneider L."/>
            <person name="Shu S."/>
            <person name="Stevenson D.W."/>
            <person name="Thummler F."/>
            <person name="Tillich M."/>
            <person name="Villarreal Aguilar J.C."/>
            <person name="Widiez T."/>
            <person name="Wong G.K."/>
            <person name="Wymore A."/>
            <person name="Zhang Y."/>
            <person name="Zimmer A.D."/>
            <person name="Quatrano R.S."/>
            <person name="Mayer K.F.X."/>
            <person name="Goodstein D."/>
            <person name="Casacuberta J.M."/>
            <person name="Vandepoele K."/>
            <person name="Reski R."/>
            <person name="Cuming A.C."/>
            <person name="Tuskan G.A."/>
            <person name="Maumus F."/>
            <person name="Salse J."/>
            <person name="Schmutz J."/>
            <person name="Rensing S.A."/>
        </authorList>
    </citation>
    <scope>NUCLEOTIDE SEQUENCE [LARGE SCALE GENOMIC DNA]</scope>
    <source>
        <strain evidence="11 12">cv. Gransden 2004</strain>
    </source>
</reference>
<feature type="compositionally biased region" description="Basic and acidic residues" evidence="8">
    <location>
        <begin position="339"/>
        <end position="348"/>
    </location>
</feature>
<sequence length="348" mass="37603">MQLPAQQQNDSAALVATVPHGSSNALNGGGDAPASPSSPGSPSKNAIATREKPDKVLPCPRCESMNTKFCYYNNYSVTQPRHFCRQCQRYWTAGGTLRNVPVGGGSRKKSRHPRGIAEPYLQRSGAFGVASSGEQSAMQNVGFQQMLTQDMVGLNFAQLPGFGPQNPHHYLPFSMDHTQVAYVPMTNKPPCQEDLSNLHAMYGNAPMSAPTGGYYLAPELGGENSGNAVKPEFWVNNMVAPQVPVPGSNPNQTVNRNGCLDSSMLLNLGLNNRPSAQVSGNGKPVWDQQDVKRPLSQQKNGSPPHGSSTIEEEGSTPTNEYSNSGYEEGDTVSSMWNDMQHDMDNIFQ</sequence>